<evidence type="ECO:0000256" key="1">
    <source>
        <dbReference type="ARBA" id="ARBA00004651"/>
    </source>
</evidence>
<feature type="transmembrane region" description="Helical" evidence="6">
    <location>
        <begin position="199"/>
        <end position="220"/>
    </location>
</feature>
<evidence type="ECO:0000256" key="2">
    <source>
        <dbReference type="ARBA" id="ARBA00022475"/>
    </source>
</evidence>
<dbReference type="AlphaFoldDB" id="A0A1H2RJY2"/>
<dbReference type="eggNOG" id="COG1295">
    <property type="taxonomic scope" value="Bacteria"/>
</dbReference>
<dbReference type="Pfam" id="PF03631">
    <property type="entry name" value="Virul_fac_BrkB"/>
    <property type="match status" value="1"/>
</dbReference>
<organism evidence="7 8">
    <name type="scientific">Kandleria vitulina</name>
    <dbReference type="NCBI Taxonomy" id="1630"/>
    <lineage>
        <taxon>Bacteria</taxon>
        <taxon>Bacillati</taxon>
        <taxon>Bacillota</taxon>
        <taxon>Erysipelotrichia</taxon>
        <taxon>Erysipelotrichales</taxon>
        <taxon>Coprobacillaceae</taxon>
        <taxon>Kandleria</taxon>
    </lineage>
</organism>
<dbReference type="GO" id="GO:0005886">
    <property type="term" value="C:plasma membrane"/>
    <property type="evidence" value="ECO:0007669"/>
    <property type="project" value="UniProtKB-SubCell"/>
</dbReference>
<dbReference type="Proteomes" id="UP000182429">
    <property type="component" value="Unassembled WGS sequence"/>
</dbReference>
<feature type="transmembrane region" description="Helical" evidence="6">
    <location>
        <begin position="33"/>
        <end position="55"/>
    </location>
</feature>
<keyword evidence="5 6" id="KW-0472">Membrane</keyword>
<evidence type="ECO:0000256" key="3">
    <source>
        <dbReference type="ARBA" id="ARBA00022692"/>
    </source>
</evidence>
<gene>
    <name evidence="7" type="ORF">SAMN04487759_10652</name>
</gene>
<evidence type="ECO:0000313" key="7">
    <source>
        <dbReference type="EMBL" id="SDW19793.1"/>
    </source>
</evidence>
<name>A0A1H2RJY2_9FIRM</name>
<dbReference type="PANTHER" id="PTHR30213">
    <property type="entry name" value="INNER MEMBRANE PROTEIN YHJD"/>
    <property type="match status" value="1"/>
</dbReference>
<evidence type="ECO:0000256" key="6">
    <source>
        <dbReference type="SAM" id="Phobius"/>
    </source>
</evidence>
<feature type="transmembrane region" description="Helical" evidence="6">
    <location>
        <begin position="166"/>
        <end position="187"/>
    </location>
</feature>
<dbReference type="RefSeq" id="WP_074685874.1">
    <property type="nucleotide sequence ID" value="NZ_FNNF01000006.1"/>
</dbReference>
<keyword evidence="2" id="KW-1003">Cell membrane</keyword>
<dbReference type="PANTHER" id="PTHR30213:SF0">
    <property type="entry name" value="UPF0761 MEMBRANE PROTEIN YIHY"/>
    <property type="match status" value="1"/>
</dbReference>
<evidence type="ECO:0000256" key="5">
    <source>
        <dbReference type="ARBA" id="ARBA00023136"/>
    </source>
</evidence>
<reference evidence="7 8" key="1">
    <citation type="submission" date="2016-10" db="EMBL/GenBank/DDBJ databases">
        <authorList>
            <person name="de Groot N.N."/>
        </authorList>
    </citation>
    <scope>NUCLEOTIDE SEQUENCE [LARGE SCALE GENOMIC DNA]</scope>
    <source>
        <strain evidence="7 8">S3b</strain>
    </source>
</reference>
<dbReference type="STRING" id="1630.SAMN05216514_102151"/>
<sequence length="268" mass="30986">MKLGVKDIYHKAVKVYNDYRICIPSSSSAALSFYLLILIIPAATLLAIVASFFHVNLEIMERILEQYLRPEYAKMIVDVLNNTRVTTTSIVIIVLSLYAVSRGVAHIYETSKRMFYPDMKLENPLSYYGYVFKITFILLLTMMGFVIVVASGPIYKFFKILYSIKVFQYIIVYGIITLFFYALYLIVPRVRVQKKRYAFIGSQVAAVGMVILYIIFSVYFKYANFQSVYGPLASVVIILFVFNWASEIFYVGMYIMYICNKKGKKNEK</sequence>
<evidence type="ECO:0000313" key="8">
    <source>
        <dbReference type="Proteomes" id="UP000182429"/>
    </source>
</evidence>
<feature type="transmembrane region" description="Helical" evidence="6">
    <location>
        <begin position="130"/>
        <end position="154"/>
    </location>
</feature>
<feature type="transmembrane region" description="Helical" evidence="6">
    <location>
        <begin position="232"/>
        <end position="259"/>
    </location>
</feature>
<keyword evidence="3 6" id="KW-0812">Transmembrane</keyword>
<proteinExistence type="predicted"/>
<dbReference type="PIRSF" id="PIRSF035875">
    <property type="entry name" value="RNase_BN"/>
    <property type="match status" value="1"/>
</dbReference>
<evidence type="ECO:0000256" key="4">
    <source>
        <dbReference type="ARBA" id="ARBA00022989"/>
    </source>
</evidence>
<protein>
    <submittedName>
        <fullName evidence="7">YihY family inner membrane protein</fullName>
    </submittedName>
</protein>
<feature type="transmembrane region" description="Helical" evidence="6">
    <location>
        <begin position="90"/>
        <end position="109"/>
    </location>
</feature>
<dbReference type="EMBL" id="FNNF01000006">
    <property type="protein sequence ID" value="SDW19793.1"/>
    <property type="molecule type" value="Genomic_DNA"/>
</dbReference>
<comment type="subcellular location">
    <subcellularLocation>
        <location evidence="1">Cell membrane</location>
        <topology evidence="1">Multi-pass membrane protein</topology>
    </subcellularLocation>
</comment>
<accession>A0A1H2RJY2</accession>
<keyword evidence="4 6" id="KW-1133">Transmembrane helix</keyword>
<dbReference type="InterPro" id="IPR017039">
    <property type="entry name" value="Virul_fac_BrkB"/>
</dbReference>